<sequence>MLFNLMSTAPASAFTSSPSSSFTFTSNPNAYIPSSIAMATAMAPPASSNIVPMPTEEDEERMGAEQGSVVSQPERAGTAVTVNSPYSYPNSNSGTRSRSGTLSAIVGRMPASPGALGSGENINARGQGQGSTTRSAIKSVRSLARIGSSAHMVSMWKKQKGKEMKKSKKAKDSEEGKKEEDGKEKKDGKEKPRKKEKEEAQAKAQAKAQPMRHSTSSFEVGPPPVTSVFLDGGPHSNINASANYEDARHEEE</sequence>
<dbReference type="EMBL" id="NHYD01000999">
    <property type="protein sequence ID" value="PPQ92646.1"/>
    <property type="molecule type" value="Genomic_DNA"/>
</dbReference>
<protein>
    <submittedName>
        <fullName evidence="2">Uncharacterized protein</fullName>
    </submittedName>
</protein>
<feature type="region of interest" description="Disordered" evidence="1">
    <location>
        <begin position="107"/>
        <end position="136"/>
    </location>
</feature>
<reference evidence="2 3" key="1">
    <citation type="journal article" date="2018" name="Evol. Lett.">
        <title>Horizontal gene cluster transfer increased hallucinogenic mushroom diversity.</title>
        <authorList>
            <person name="Reynolds H.T."/>
            <person name="Vijayakumar V."/>
            <person name="Gluck-Thaler E."/>
            <person name="Korotkin H.B."/>
            <person name="Matheny P.B."/>
            <person name="Slot J.C."/>
        </authorList>
    </citation>
    <scope>NUCLEOTIDE SEQUENCE [LARGE SCALE GENOMIC DNA]</scope>
    <source>
        <strain evidence="2 3">2631</strain>
    </source>
</reference>
<feature type="compositionally biased region" description="Low complexity" evidence="1">
    <location>
        <begin position="202"/>
        <end position="212"/>
    </location>
</feature>
<feature type="region of interest" description="Disordered" evidence="1">
    <location>
        <begin position="148"/>
        <end position="252"/>
    </location>
</feature>
<evidence type="ECO:0000313" key="3">
    <source>
        <dbReference type="Proteomes" id="UP000283269"/>
    </source>
</evidence>
<proteinExistence type="predicted"/>
<feature type="compositionally biased region" description="Basic residues" evidence="1">
    <location>
        <begin position="157"/>
        <end position="169"/>
    </location>
</feature>
<feature type="compositionally biased region" description="Polar residues" evidence="1">
    <location>
        <begin position="120"/>
        <end position="136"/>
    </location>
</feature>
<dbReference type="Proteomes" id="UP000283269">
    <property type="component" value="Unassembled WGS sequence"/>
</dbReference>
<dbReference type="InParanoid" id="A0A409XPM3"/>
<feature type="compositionally biased region" description="Basic and acidic residues" evidence="1">
    <location>
        <begin position="170"/>
        <end position="201"/>
    </location>
</feature>
<name>A0A409XPM3_PSICY</name>
<gene>
    <name evidence="2" type="ORF">CVT25_014362</name>
</gene>
<comment type="caution">
    <text evidence="2">The sequence shown here is derived from an EMBL/GenBank/DDBJ whole genome shotgun (WGS) entry which is preliminary data.</text>
</comment>
<dbReference type="STRING" id="93625.A0A409XPM3"/>
<keyword evidence="3" id="KW-1185">Reference proteome</keyword>
<evidence type="ECO:0000313" key="2">
    <source>
        <dbReference type="EMBL" id="PPQ92646.1"/>
    </source>
</evidence>
<accession>A0A409XPM3</accession>
<dbReference type="AlphaFoldDB" id="A0A409XPM3"/>
<organism evidence="2 3">
    <name type="scientific">Psilocybe cyanescens</name>
    <dbReference type="NCBI Taxonomy" id="93625"/>
    <lineage>
        <taxon>Eukaryota</taxon>
        <taxon>Fungi</taxon>
        <taxon>Dikarya</taxon>
        <taxon>Basidiomycota</taxon>
        <taxon>Agaricomycotina</taxon>
        <taxon>Agaricomycetes</taxon>
        <taxon>Agaricomycetidae</taxon>
        <taxon>Agaricales</taxon>
        <taxon>Agaricineae</taxon>
        <taxon>Strophariaceae</taxon>
        <taxon>Psilocybe</taxon>
    </lineage>
</organism>
<evidence type="ECO:0000256" key="1">
    <source>
        <dbReference type="SAM" id="MobiDB-lite"/>
    </source>
</evidence>